<proteinExistence type="predicted"/>
<dbReference type="Pfam" id="PF20586">
    <property type="entry name" value="DUF6788"/>
    <property type="match status" value="1"/>
</dbReference>
<feature type="domain" description="DUF6788" evidence="1">
    <location>
        <begin position="21"/>
        <end position="82"/>
    </location>
</feature>
<dbReference type="InterPro" id="IPR046738">
    <property type="entry name" value="DUF6788"/>
</dbReference>
<reference evidence="2" key="1">
    <citation type="journal article" date="2014" name="Front. Microbiol.">
        <title>High frequency of phylogenetically diverse reductive dehalogenase-homologous genes in deep subseafloor sedimentary metagenomes.</title>
        <authorList>
            <person name="Kawai M."/>
            <person name="Futagami T."/>
            <person name="Toyoda A."/>
            <person name="Takaki Y."/>
            <person name="Nishi S."/>
            <person name="Hori S."/>
            <person name="Arai W."/>
            <person name="Tsubouchi T."/>
            <person name="Morono Y."/>
            <person name="Uchiyama I."/>
            <person name="Ito T."/>
            <person name="Fujiyama A."/>
            <person name="Inagaki F."/>
            <person name="Takami H."/>
        </authorList>
    </citation>
    <scope>NUCLEOTIDE SEQUENCE</scope>
    <source>
        <strain evidence="2">Expedition CK06-06</strain>
    </source>
</reference>
<name>X1M7U6_9ZZZZ</name>
<feature type="non-terminal residue" evidence="2">
    <location>
        <position position="1"/>
    </location>
</feature>
<organism evidence="2">
    <name type="scientific">marine sediment metagenome</name>
    <dbReference type="NCBI Taxonomy" id="412755"/>
    <lineage>
        <taxon>unclassified sequences</taxon>
        <taxon>metagenomes</taxon>
        <taxon>ecological metagenomes</taxon>
    </lineage>
</organism>
<dbReference type="EMBL" id="BARV01012171">
    <property type="protein sequence ID" value="GAI02434.1"/>
    <property type="molecule type" value="Genomic_DNA"/>
</dbReference>
<comment type="caution">
    <text evidence="2">The sequence shown here is derived from an EMBL/GenBank/DDBJ whole genome shotgun (WGS) entry which is preliminary data.</text>
</comment>
<dbReference type="AlphaFoldDB" id="X1M7U6"/>
<sequence>NEKSTLKPDEIRKIIWGLSLRRAKLQKKLSTPKSMIEGCIHKIYKKCGNPKCYCATGKKHGPYWALSKKTGGKTKITYISDTDIFKKAFAYKKYNKDLARLRKINEKIYYWLRIIRDKNTSVYEK</sequence>
<protein>
    <recommendedName>
        <fullName evidence="1">DUF6788 domain-containing protein</fullName>
    </recommendedName>
</protein>
<evidence type="ECO:0000259" key="1">
    <source>
        <dbReference type="Pfam" id="PF20586"/>
    </source>
</evidence>
<gene>
    <name evidence="2" type="ORF">S06H3_22681</name>
</gene>
<accession>X1M7U6</accession>
<evidence type="ECO:0000313" key="2">
    <source>
        <dbReference type="EMBL" id="GAI02434.1"/>
    </source>
</evidence>